<reference evidence="1" key="2">
    <citation type="submission" date="2025-09" db="UniProtKB">
        <authorList>
            <consortium name="Ensembl"/>
        </authorList>
    </citation>
    <scope>IDENTIFICATION</scope>
</reference>
<sequence>KEKKKKKERKRKRKKKILFCLCCQKSVWCQTLQMTVKYKFFFHFIFGSCLLRHLITDVRTVMCTMCTCPWLSVPLQFQCVFLYAVYTKLM</sequence>
<proteinExistence type="predicted"/>
<accession>A0A8C9HR55</accession>
<evidence type="ECO:0000313" key="1">
    <source>
        <dbReference type="Ensembl" id="ENSPTEP00000024753.1"/>
    </source>
</evidence>
<name>A0A8C9HR55_9PRIM</name>
<dbReference type="Proteomes" id="UP000694416">
    <property type="component" value="Unplaced"/>
</dbReference>
<evidence type="ECO:0000313" key="2">
    <source>
        <dbReference type="Proteomes" id="UP000694416"/>
    </source>
</evidence>
<keyword evidence="2" id="KW-1185">Reference proteome</keyword>
<dbReference type="Ensembl" id="ENSPTET00000035149.1">
    <property type="protein sequence ID" value="ENSPTEP00000024753.1"/>
    <property type="gene ID" value="ENSPTEG00000025175.1"/>
</dbReference>
<reference evidence="1" key="1">
    <citation type="submission" date="2025-08" db="UniProtKB">
        <authorList>
            <consortium name="Ensembl"/>
        </authorList>
    </citation>
    <scope>IDENTIFICATION</scope>
</reference>
<protein>
    <submittedName>
        <fullName evidence="1">Uncharacterized protein</fullName>
    </submittedName>
</protein>
<organism evidence="1 2">
    <name type="scientific">Piliocolobus tephrosceles</name>
    <name type="common">Ugandan red Colobus</name>
    <dbReference type="NCBI Taxonomy" id="591936"/>
    <lineage>
        <taxon>Eukaryota</taxon>
        <taxon>Metazoa</taxon>
        <taxon>Chordata</taxon>
        <taxon>Craniata</taxon>
        <taxon>Vertebrata</taxon>
        <taxon>Euteleostomi</taxon>
        <taxon>Mammalia</taxon>
        <taxon>Eutheria</taxon>
        <taxon>Euarchontoglires</taxon>
        <taxon>Primates</taxon>
        <taxon>Haplorrhini</taxon>
        <taxon>Catarrhini</taxon>
        <taxon>Cercopithecidae</taxon>
        <taxon>Colobinae</taxon>
        <taxon>Piliocolobus</taxon>
    </lineage>
</organism>
<dbReference type="AlphaFoldDB" id="A0A8C9HR55"/>